<keyword evidence="1" id="KW-0472">Membrane</keyword>
<reference evidence="2" key="2">
    <citation type="journal article" date="2015" name="Fish Shellfish Immunol.">
        <title>Early steps in the European eel (Anguilla anguilla)-Vibrio vulnificus interaction in the gills: Role of the RtxA13 toxin.</title>
        <authorList>
            <person name="Callol A."/>
            <person name="Pajuelo D."/>
            <person name="Ebbesson L."/>
            <person name="Teles M."/>
            <person name="MacKenzie S."/>
            <person name="Amaro C."/>
        </authorList>
    </citation>
    <scope>NUCLEOTIDE SEQUENCE</scope>
</reference>
<protein>
    <submittedName>
        <fullName evidence="2">Uncharacterized protein</fullName>
    </submittedName>
</protein>
<proteinExistence type="predicted"/>
<feature type="transmembrane region" description="Helical" evidence="1">
    <location>
        <begin position="9"/>
        <end position="29"/>
    </location>
</feature>
<sequence>METCNNGHVFHNFICICIIYVFRIFSHFINSSLCYEYTLANIFSNNSMSTL</sequence>
<reference evidence="2" key="1">
    <citation type="submission" date="2014-11" db="EMBL/GenBank/DDBJ databases">
        <authorList>
            <person name="Amaro Gonzalez C."/>
        </authorList>
    </citation>
    <scope>NUCLEOTIDE SEQUENCE</scope>
</reference>
<evidence type="ECO:0000313" key="2">
    <source>
        <dbReference type="EMBL" id="JAH93453.1"/>
    </source>
</evidence>
<keyword evidence="1" id="KW-1133">Transmembrane helix</keyword>
<evidence type="ECO:0000256" key="1">
    <source>
        <dbReference type="SAM" id="Phobius"/>
    </source>
</evidence>
<name>A0A0E9WVA1_ANGAN</name>
<dbReference type="AlphaFoldDB" id="A0A0E9WVA1"/>
<accession>A0A0E9WVA1</accession>
<dbReference type="EMBL" id="GBXM01015124">
    <property type="protein sequence ID" value="JAH93453.1"/>
    <property type="molecule type" value="Transcribed_RNA"/>
</dbReference>
<organism evidence="2">
    <name type="scientific">Anguilla anguilla</name>
    <name type="common">European freshwater eel</name>
    <name type="synonym">Muraena anguilla</name>
    <dbReference type="NCBI Taxonomy" id="7936"/>
    <lineage>
        <taxon>Eukaryota</taxon>
        <taxon>Metazoa</taxon>
        <taxon>Chordata</taxon>
        <taxon>Craniata</taxon>
        <taxon>Vertebrata</taxon>
        <taxon>Euteleostomi</taxon>
        <taxon>Actinopterygii</taxon>
        <taxon>Neopterygii</taxon>
        <taxon>Teleostei</taxon>
        <taxon>Anguilliformes</taxon>
        <taxon>Anguillidae</taxon>
        <taxon>Anguilla</taxon>
    </lineage>
</organism>
<keyword evidence="1" id="KW-0812">Transmembrane</keyword>